<dbReference type="PROSITE" id="PS50928">
    <property type="entry name" value="ABC_TM1"/>
    <property type="match status" value="1"/>
</dbReference>
<evidence type="ECO:0000256" key="6">
    <source>
        <dbReference type="ARBA" id="ARBA00023136"/>
    </source>
</evidence>
<dbReference type="InterPro" id="IPR000515">
    <property type="entry name" value="MetI-like"/>
</dbReference>
<dbReference type="PANTHER" id="PTHR30151:SF16">
    <property type="entry name" value="ABC TRANSPORTER PERMEASE PROTEIN"/>
    <property type="match status" value="1"/>
</dbReference>
<dbReference type="GO" id="GO:0005886">
    <property type="term" value="C:plasma membrane"/>
    <property type="evidence" value="ECO:0007669"/>
    <property type="project" value="UniProtKB-SubCell"/>
</dbReference>
<feature type="compositionally biased region" description="Low complexity" evidence="8">
    <location>
        <begin position="24"/>
        <end position="64"/>
    </location>
</feature>
<feature type="transmembrane region" description="Helical" evidence="7">
    <location>
        <begin position="152"/>
        <end position="173"/>
    </location>
</feature>
<dbReference type="SUPFAM" id="SSF161098">
    <property type="entry name" value="MetI-like"/>
    <property type="match status" value="1"/>
</dbReference>
<feature type="region of interest" description="Disordered" evidence="8">
    <location>
        <begin position="1"/>
        <end position="66"/>
    </location>
</feature>
<dbReference type="PANTHER" id="PTHR30151">
    <property type="entry name" value="ALKANE SULFONATE ABC TRANSPORTER-RELATED, MEMBRANE SUBUNIT"/>
    <property type="match status" value="1"/>
</dbReference>
<dbReference type="RefSeq" id="WP_239131169.1">
    <property type="nucleotide sequence ID" value="NZ_BOOK01000034.1"/>
</dbReference>
<evidence type="ECO:0000256" key="1">
    <source>
        <dbReference type="ARBA" id="ARBA00004651"/>
    </source>
</evidence>
<evidence type="ECO:0000256" key="4">
    <source>
        <dbReference type="ARBA" id="ARBA00022692"/>
    </source>
</evidence>
<comment type="caution">
    <text evidence="10">The sequence shown here is derived from an EMBL/GenBank/DDBJ whole genome shotgun (WGS) entry which is preliminary data.</text>
</comment>
<accession>A0A8J3SZK9</accession>
<dbReference type="AlphaFoldDB" id="A0A8J3SZK9"/>
<dbReference type="Pfam" id="PF00528">
    <property type="entry name" value="BPD_transp_1"/>
    <property type="match status" value="1"/>
</dbReference>
<sequence length="337" mass="35666">MADETTLTAAHPAQERTAPPPAGPARTAAPEAGPGQAEPSGAATGSAVRGETGGTRTVTAARGDAPTDDDRVTNFFKVAGGRRTSAASRLATVVKRSLALVLLAALWEVLPRAGAVDPVFVPPLSEILVAWYDMLLAGQLPEHFQASLVRSLSGFGLAIVLAIPLGLAIGWYRPVADFLSPVLELFRNTSAVALLPVFILIFGLGETSKIVFVFYACAWPILLNTVSGVKTVEPLLIKSARSMGLGPVRLFQKVILPAAVPTIFTGIRLAGAYSILVLIFAEMVGAKAGLGYLIQDAQFNFRIPDMYAGIITISALGLLFNLLLLSVERRFSTWRTS</sequence>
<dbReference type="GO" id="GO:0055085">
    <property type="term" value="P:transmembrane transport"/>
    <property type="evidence" value="ECO:0007669"/>
    <property type="project" value="InterPro"/>
</dbReference>
<feature type="transmembrane region" description="Helical" evidence="7">
    <location>
        <begin position="306"/>
        <end position="327"/>
    </location>
</feature>
<evidence type="ECO:0000256" key="2">
    <source>
        <dbReference type="ARBA" id="ARBA00022448"/>
    </source>
</evidence>
<evidence type="ECO:0000259" key="9">
    <source>
        <dbReference type="PROSITE" id="PS50928"/>
    </source>
</evidence>
<comment type="subcellular location">
    <subcellularLocation>
        <location evidence="1 7">Cell membrane</location>
        <topology evidence="1 7">Multi-pass membrane protein</topology>
    </subcellularLocation>
</comment>
<keyword evidence="3" id="KW-1003">Cell membrane</keyword>
<keyword evidence="11" id="KW-1185">Reference proteome</keyword>
<evidence type="ECO:0000256" key="8">
    <source>
        <dbReference type="SAM" id="MobiDB-lite"/>
    </source>
</evidence>
<dbReference type="InterPro" id="IPR035906">
    <property type="entry name" value="MetI-like_sf"/>
</dbReference>
<feature type="transmembrane region" description="Helical" evidence="7">
    <location>
        <begin position="273"/>
        <end position="294"/>
    </location>
</feature>
<evidence type="ECO:0000256" key="3">
    <source>
        <dbReference type="ARBA" id="ARBA00022475"/>
    </source>
</evidence>
<organism evidence="10 11">
    <name type="scientific">Planobispora takensis</name>
    <dbReference type="NCBI Taxonomy" id="1367882"/>
    <lineage>
        <taxon>Bacteria</taxon>
        <taxon>Bacillati</taxon>
        <taxon>Actinomycetota</taxon>
        <taxon>Actinomycetes</taxon>
        <taxon>Streptosporangiales</taxon>
        <taxon>Streptosporangiaceae</taxon>
        <taxon>Planobispora</taxon>
    </lineage>
</organism>
<evidence type="ECO:0000256" key="7">
    <source>
        <dbReference type="RuleBase" id="RU363032"/>
    </source>
</evidence>
<name>A0A8J3SZK9_9ACTN</name>
<evidence type="ECO:0000313" key="11">
    <source>
        <dbReference type="Proteomes" id="UP000634476"/>
    </source>
</evidence>
<reference evidence="10" key="1">
    <citation type="submission" date="2021-01" db="EMBL/GenBank/DDBJ databases">
        <title>Whole genome shotgun sequence of Planobispora takensis NBRC 109077.</title>
        <authorList>
            <person name="Komaki H."/>
            <person name="Tamura T."/>
        </authorList>
    </citation>
    <scope>NUCLEOTIDE SEQUENCE</scope>
    <source>
        <strain evidence="10">NBRC 109077</strain>
    </source>
</reference>
<gene>
    <name evidence="10" type="ORF">Pta02_46540</name>
</gene>
<keyword evidence="5 7" id="KW-1133">Transmembrane helix</keyword>
<keyword evidence="6 7" id="KW-0472">Membrane</keyword>
<comment type="similarity">
    <text evidence="7">Belongs to the binding-protein-dependent transport system permease family.</text>
</comment>
<keyword evidence="2 7" id="KW-0813">Transport</keyword>
<evidence type="ECO:0000313" key="10">
    <source>
        <dbReference type="EMBL" id="GII02646.1"/>
    </source>
</evidence>
<feature type="transmembrane region" description="Helical" evidence="7">
    <location>
        <begin position="185"/>
        <end position="204"/>
    </location>
</feature>
<keyword evidence="4 7" id="KW-0812">Transmembrane</keyword>
<dbReference type="EMBL" id="BOOK01000034">
    <property type="protein sequence ID" value="GII02646.1"/>
    <property type="molecule type" value="Genomic_DNA"/>
</dbReference>
<feature type="domain" description="ABC transmembrane type-1" evidence="9">
    <location>
        <begin position="144"/>
        <end position="324"/>
    </location>
</feature>
<proteinExistence type="inferred from homology"/>
<dbReference type="CDD" id="cd06261">
    <property type="entry name" value="TM_PBP2"/>
    <property type="match status" value="1"/>
</dbReference>
<dbReference type="Proteomes" id="UP000634476">
    <property type="component" value="Unassembled WGS sequence"/>
</dbReference>
<evidence type="ECO:0000256" key="5">
    <source>
        <dbReference type="ARBA" id="ARBA00022989"/>
    </source>
</evidence>
<protein>
    <recommendedName>
        <fullName evidence="9">ABC transmembrane type-1 domain-containing protein</fullName>
    </recommendedName>
</protein>
<dbReference type="Gene3D" id="1.10.3720.10">
    <property type="entry name" value="MetI-like"/>
    <property type="match status" value="1"/>
</dbReference>